<evidence type="ECO:0000256" key="1">
    <source>
        <dbReference type="ARBA" id="ARBA00022490"/>
    </source>
</evidence>
<dbReference type="PANTHER" id="PTHR11735:SF6">
    <property type="entry name" value="TRNA N6-ADENOSINE THREONYLCARBAMOYLTRANSFERASE, MITOCHONDRIAL"/>
    <property type="match status" value="1"/>
</dbReference>
<evidence type="ECO:0000256" key="3">
    <source>
        <dbReference type="ARBA" id="ARBA00022694"/>
    </source>
</evidence>
<dbReference type="InterPro" id="IPR022450">
    <property type="entry name" value="TsaD"/>
</dbReference>
<feature type="domain" description="Gcp-like" evidence="9">
    <location>
        <begin position="23"/>
        <end position="300"/>
    </location>
</feature>
<keyword evidence="5 8" id="KW-0408">Iron</keyword>
<keyword evidence="6 8" id="KW-0012">Acyltransferase</keyword>
<reference evidence="10 11" key="1">
    <citation type="journal article" date="2017" name="ISME J.">
        <title>Grape pomace compost harbors organohalide-respiring Dehalogenimonas species with novel reductive dehalogenase genes.</title>
        <authorList>
            <person name="Yang Y."/>
            <person name="Higgins S.A."/>
            <person name="Yan J."/>
            <person name="Simsir B."/>
            <person name="Chourey K."/>
            <person name="Iyer R."/>
            <person name="Hettich R.L."/>
            <person name="Baldwin B."/>
            <person name="Ogles D.M."/>
            <person name="Loffler F.E."/>
        </authorList>
    </citation>
    <scope>NUCLEOTIDE SEQUENCE [LARGE SCALE GENOMIC DNA]</scope>
    <source>
        <strain evidence="10 11">GP</strain>
    </source>
</reference>
<evidence type="ECO:0000256" key="7">
    <source>
        <dbReference type="ARBA" id="ARBA00048117"/>
    </source>
</evidence>
<dbReference type="HAMAP" id="MF_01445">
    <property type="entry name" value="TsaD"/>
    <property type="match status" value="1"/>
</dbReference>
<comment type="similarity">
    <text evidence="8">Belongs to the KAE1 / TsaD family.</text>
</comment>
<evidence type="ECO:0000313" key="11">
    <source>
        <dbReference type="Proteomes" id="UP000235653"/>
    </source>
</evidence>
<comment type="subcellular location">
    <subcellularLocation>
        <location evidence="8">Cytoplasm</location>
    </subcellularLocation>
</comment>
<dbReference type="NCBIfam" id="TIGR03723">
    <property type="entry name" value="T6A_TsaD_YgjD"/>
    <property type="match status" value="1"/>
</dbReference>
<dbReference type="InterPro" id="IPR000905">
    <property type="entry name" value="Gcp-like_dom"/>
</dbReference>
<feature type="binding site" evidence="8">
    <location>
        <position position="185"/>
    </location>
    <ligand>
        <name>substrate</name>
    </ligand>
</feature>
<feature type="binding site" evidence="8">
    <location>
        <position position="181"/>
    </location>
    <ligand>
        <name>substrate</name>
    </ligand>
</feature>
<proteinExistence type="inferred from homology"/>
<comment type="caution">
    <text evidence="10">The sequence shown here is derived from an EMBL/GenBank/DDBJ whole genome shotgun (WGS) entry which is preliminary data.</text>
</comment>
<dbReference type="GO" id="GO:0061711">
    <property type="term" value="F:tRNA N(6)-L-threonylcarbamoyladenine synthase activity"/>
    <property type="evidence" value="ECO:0007669"/>
    <property type="project" value="UniProtKB-EC"/>
</dbReference>
<comment type="cofactor">
    <cofactor evidence="8">
        <name>Fe(2+)</name>
        <dbReference type="ChEBI" id="CHEBI:29033"/>
    </cofactor>
    <text evidence="8">Binds 1 Fe(2+) ion per subunit.</text>
</comment>
<dbReference type="SUPFAM" id="SSF53067">
    <property type="entry name" value="Actin-like ATPase domain"/>
    <property type="match status" value="1"/>
</dbReference>
<dbReference type="EC" id="2.3.1.234" evidence="8"/>
<dbReference type="RefSeq" id="WP_102330977.1">
    <property type="nucleotide sequence ID" value="NZ_CP058566.2"/>
</dbReference>
<dbReference type="InterPro" id="IPR017861">
    <property type="entry name" value="KAE1/TsaD"/>
</dbReference>
<keyword evidence="1 8" id="KW-0963">Cytoplasm</keyword>
<dbReference type="GO" id="GO:0002949">
    <property type="term" value="P:tRNA threonylcarbamoyladenosine modification"/>
    <property type="evidence" value="ECO:0007669"/>
    <property type="project" value="UniProtKB-UniRule"/>
</dbReference>
<evidence type="ECO:0000259" key="9">
    <source>
        <dbReference type="Pfam" id="PF00814"/>
    </source>
</evidence>
<dbReference type="OrthoDB" id="9806197at2"/>
<keyword evidence="11" id="KW-1185">Reference proteome</keyword>
<feature type="binding site" evidence="8">
    <location>
        <position position="168"/>
    </location>
    <ligand>
        <name>substrate</name>
    </ligand>
</feature>
<dbReference type="FunFam" id="3.30.420.40:FF:000040">
    <property type="entry name" value="tRNA N6-adenosine threonylcarbamoyltransferase"/>
    <property type="match status" value="1"/>
</dbReference>
<dbReference type="GO" id="GO:0005737">
    <property type="term" value="C:cytoplasm"/>
    <property type="evidence" value="ECO:0007669"/>
    <property type="project" value="UniProtKB-SubCell"/>
</dbReference>
<evidence type="ECO:0000256" key="8">
    <source>
        <dbReference type="HAMAP-Rule" id="MF_01445"/>
    </source>
</evidence>
<feature type="binding site" evidence="8">
    <location>
        <begin position="135"/>
        <end position="139"/>
    </location>
    <ligand>
        <name>substrate</name>
    </ligand>
</feature>
<feature type="binding site" evidence="8">
    <location>
        <position position="269"/>
    </location>
    <ligand>
        <name>substrate</name>
    </ligand>
</feature>
<name>A0A2P5P6P9_9CHLR</name>
<dbReference type="EMBL" id="JQAN02000010">
    <property type="protein sequence ID" value="PPD57967.1"/>
    <property type="molecule type" value="Genomic_DNA"/>
</dbReference>
<keyword evidence="4 8" id="KW-0479">Metal-binding</keyword>
<sequence length="338" mass="35782">MRVLGIETSCDETAAAVVENGIKILGNKVASQVDIHSRYGGVVPEVASRQHLLSIVPVLKECLRDASLTMEQIDALAVTCGPGLAGSLLVGVNFAKSIAMAAGKPLIGINHLEGHIYANWLTPGQTPRFPALALIVSGGHTDLVLMRDHGDYQLIGRTRDDAAGEAFDKAARLLNLGYPGGPVIEKAAKSGKVTLKLPKGIIPGSFDFSFSGLKTALYRLAETGQVASPNDAAASFQEAVVKILVKRTLAAAEEHGVNQILLAGGVAANSRLREKMIEDSPIPVSIPPLSLCTDNAAIIASCGYFHMVKGERSNLDLDVYPSMPFAWVNGLIRNFARP</sequence>
<evidence type="ECO:0000256" key="6">
    <source>
        <dbReference type="ARBA" id="ARBA00023315"/>
    </source>
</evidence>
<keyword evidence="2 8" id="KW-0808">Transferase</keyword>
<dbReference type="Pfam" id="PF00814">
    <property type="entry name" value="TsaD"/>
    <property type="match status" value="1"/>
</dbReference>
<accession>A0A2P5P6P9</accession>
<feature type="binding site" evidence="8">
    <location>
        <position position="294"/>
    </location>
    <ligand>
        <name>Fe cation</name>
        <dbReference type="ChEBI" id="CHEBI:24875"/>
    </ligand>
</feature>
<dbReference type="NCBIfam" id="TIGR00329">
    <property type="entry name" value="gcp_kae1"/>
    <property type="match status" value="1"/>
</dbReference>
<keyword evidence="3 8" id="KW-0819">tRNA processing</keyword>
<dbReference type="CDD" id="cd24133">
    <property type="entry name" value="ASKHA_NBD_TsaD_bac"/>
    <property type="match status" value="1"/>
</dbReference>
<evidence type="ECO:0000256" key="5">
    <source>
        <dbReference type="ARBA" id="ARBA00023004"/>
    </source>
</evidence>
<protein>
    <recommendedName>
        <fullName evidence="8">tRNA N6-adenosine threonylcarbamoyltransferase</fullName>
        <ecNumber evidence="8">2.3.1.234</ecNumber>
    </recommendedName>
    <alternativeName>
        <fullName evidence="8">N6-L-threonylcarbamoyladenine synthase</fullName>
        <shortName evidence="8">t(6)A synthase</shortName>
    </alternativeName>
    <alternativeName>
        <fullName evidence="8">t(6)A37 threonylcarbamoyladenosine biosynthesis protein TsaD</fullName>
    </alternativeName>
    <alternativeName>
        <fullName evidence="8">tRNA threonylcarbamoyladenosine biosynthesis protein TsaD</fullName>
    </alternativeName>
</protein>
<dbReference type="GO" id="GO:0005506">
    <property type="term" value="F:iron ion binding"/>
    <property type="evidence" value="ECO:0007669"/>
    <property type="project" value="UniProtKB-UniRule"/>
</dbReference>
<comment type="function">
    <text evidence="8">Required for the formation of a threonylcarbamoyl group on adenosine at position 37 (t(6)A37) in tRNAs that read codons beginning with adenine. Is involved in the transfer of the threonylcarbamoyl moiety of threonylcarbamoyl-AMP (TC-AMP) to the N6 group of A37, together with TsaE and TsaB. TsaD likely plays a direct catalytic role in this reaction.</text>
</comment>
<organism evidence="10 11">
    <name type="scientific">Dehalogenimonas etheniformans</name>
    <dbReference type="NCBI Taxonomy" id="1536648"/>
    <lineage>
        <taxon>Bacteria</taxon>
        <taxon>Bacillati</taxon>
        <taxon>Chloroflexota</taxon>
        <taxon>Dehalococcoidia</taxon>
        <taxon>Dehalococcoidales</taxon>
        <taxon>Dehalococcoidaceae</taxon>
        <taxon>Dehalogenimonas</taxon>
    </lineage>
</organism>
<feature type="binding site" evidence="8">
    <location>
        <position position="115"/>
    </location>
    <ligand>
        <name>Fe cation</name>
        <dbReference type="ChEBI" id="CHEBI:24875"/>
    </ligand>
</feature>
<dbReference type="Proteomes" id="UP000235653">
    <property type="component" value="Unassembled WGS sequence"/>
</dbReference>
<dbReference type="InterPro" id="IPR043129">
    <property type="entry name" value="ATPase_NBD"/>
</dbReference>
<dbReference type="PRINTS" id="PR00789">
    <property type="entry name" value="OSIALOPTASE"/>
</dbReference>
<dbReference type="Gene3D" id="3.30.420.40">
    <property type="match status" value="2"/>
</dbReference>
<evidence type="ECO:0000256" key="4">
    <source>
        <dbReference type="ARBA" id="ARBA00022723"/>
    </source>
</evidence>
<evidence type="ECO:0000313" key="10">
    <source>
        <dbReference type="EMBL" id="PPD57967.1"/>
    </source>
</evidence>
<dbReference type="FunFam" id="3.30.420.40:FF:000012">
    <property type="entry name" value="tRNA N6-adenosine threonylcarbamoyltransferase"/>
    <property type="match status" value="1"/>
</dbReference>
<feature type="binding site" evidence="8">
    <location>
        <position position="111"/>
    </location>
    <ligand>
        <name>Fe cation</name>
        <dbReference type="ChEBI" id="CHEBI:24875"/>
    </ligand>
</feature>
<gene>
    <name evidence="8 10" type="primary">tsaD</name>
    <name evidence="10" type="ORF">JP09_006670</name>
</gene>
<dbReference type="PANTHER" id="PTHR11735">
    <property type="entry name" value="TRNA N6-ADENOSINE THREONYLCARBAMOYLTRANSFERASE"/>
    <property type="match status" value="1"/>
</dbReference>
<comment type="catalytic activity">
    <reaction evidence="7 8">
        <text>L-threonylcarbamoyladenylate + adenosine(37) in tRNA = N(6)-L-threonylcarbamoyladenosine(37) in tRNA + AMP + H(+)</text>
        <dbReference type="Rhea" id="RHEA:37059"/>
        <dbReference type="Rhea" id="RHEA-COMP:10162"/>
        <dbReference type="Rhea" id="RHEA-COMP:10163"/>
        <dbReference type="ChEBI" id="CHEBI:15378"/>
        <dbReference type="ChEBI" id="CHEBI:73682"/>
        <dbReference type="ChEBI" id="CHEBI:74411"/>
        <dbReference type="ChEBI" id="CHEBI:74418"/>
        <dbReference type="ChEBI" id="CHEBI:456215"/>
        <dbReference type="EC" id="2.3.1.234"/>
    </reaction>
</comment>
<dbReference type="AlphaFoldDB" id="A0A2P5P6P9"/>
<evidence type="ECO:0000256" key="2">
    <source>
        <dbReference type="ARBA" id="ARBA00022679"/>
    </source>
</evidence>